<comment type="function">
    <text evidence="3">A probable RNA chaperone. Forms a complex with KhpB which binds to cellular RNA and controls its expression. Plays a role in peptidoglycan (PG) homeostasis and cell length regulation.</text>
</comment>
<evidence type="ECO:0000313" key="4">
    <source>
        <dbReference type="EMBL" id="PNH19934.1"/>
    </source>
</evidence>
<comment type="similarity">
    <text evidence="3">Belongs to the KhpA RNA-binding protein family.</text>
</comment>
<keyword evidence="3" id="KW-0143">Chaperone</keyword>
<organism evidence="4 5">
    <name type="scientific">Mageeibacillus indolicus</name>
    <dbReference type="NCBI Taxonomy" id="884684"/>
    <lineage>
        <taxon>Bacteria</taxon>
        <taxon>Bacillati</taxon>
        <taxon>Bacillota</taxon>
        <taxon>Clostridia</taxon>
        <taxon>Eubacteriales</taxon>
        <taxon>Oscillospiraceae</taxon>
        <taxon>Mageeibacillus</taxon>
    </lineage>
</organism>
<dbReference type="InterPro" id="IPR015946">
    <property type="entry name" value="KH_dom-like_a/b"/>
</dbReference>
<dbReference type="SUPFAM" id="SSF54814">
    <property type="entry name" value="Prokaryotic type KH domain (KH-domain type II)"/>
    <property type="match status" value="1"/>
</dbReference>
<comment type="subcellular location">
    <subcellularLocation>
        <location evidence="3">Cytoplasm</location>
    </subcellularLocation>
</comment>
<dbReference type="EMBL" id="NBZD01000001">
    <property type="protein sequence ID" value="PNH19934.1"/>
    <property type="molecule type" value="Genomic_DNA"/>
</dbReference>
<keyword evidence="3" id="KW-0961">Cell wall biogenesis/degradation</keyword>
<dbReference type="GO" id="GO:0003723">
    <property type="term" value="F:RNA binding"/>
    <property type="evidence" value="ECO:0007669"/>
    <property type="project" value="UniProtKB-UniRule"/>
</dbReference>
<sequence>MSTDISELQELLLFLCRSLVLDTEAVQVKIDEQGNTVAMKVTCSPDDMGRLIGRGGRRAQAIRVLMKAKASQVDRRVVIDFVD</sequence>
<gene>
    <name evidence="3" type="primary">khpA</name>
    <name evidence="4" type="ORF">B7R76_03425</name>
</gene>
<dbReference type="PANTHER" id="PTHR34654:SF1">
    <property type="entry name" value="RNA-BINDING PROTEIN KHPA"/>
    <property type="match status" value="1"/>
</dbReference>
<accession>A0A2J8B5B4</accession>
<comment type="caution">
    <text evidence="4">The sequence shown here is derived from an EMBL/GenBank/DDBJ whole genome shotgun (WGS) entry which is preliminary data.</text>
</comment>
<dbReference type="AlphaFoldDB" id="A0A2J8B5B4"/>
<keyword evidence="1 3" id="KW-0963">Cytoplasm</keyword>
<proteinExistence type="inferred from homology"/>
<evidence type="ECO:0000256" key="3">
    <source>
        <dbReference type="HAMAP-Rule" id="MF_00088"/>
    </source>
</evidence>
<keyword evidence="2 3" id="KW-0694">RNA-binding</keyword>
<evidence type="ECO:0000313" key="5">
    <source>
        <dbReference type="Proteomes" id="UP000236394"/>
    </source>
</evidence>
<dbReference type="InterPro" id="IPR009019">
    <property type="entry name" value="KH_sf_prok-type"/>
</dbReference>
<dbReference type="GO" id="GO:0071555">
    <property type="term" value="P:cell wall organization"/>
    <property type="evidence" value="ECO:0007669"/>
    <property type="project" value="UniProtKB-KW"/>
</dbReference>
<reference evidence="5" key="1">
    <citation type="submission" date="2017-04" db="EMBL/GenBank/DDBJ databases">
        <authorList>
            <person name="Bumgarner R.E."/>
            <person name="Fredricks D.N."/>
            <person name="Srinivasan S."/>
        </authorList>
    </citation>
    <scope>NUCLEOTIDE SEQUENCE [LARGE SCALE GENOMIC DNA]</scope>
    <source>
        <strain evidence="5">KA00405</strain>
    </source>
</reference>
<dbReference type="GO" id="GO:0009252">
    <property type="term" value="P:peptidoglycan biosynthetic process"/>
    <property type="evidence" value="ECO:0007669"/>
    <property type="project" value="UniProtKB-UniRule"/>
</dbReference>
<dbReference type="HAMAP" id="MF_00088">
    <property type="entry name" value="KhpA"/>
    <property type="match status" value="1"/>
</dbReference>
<evidence type="ECO:0000256" key="2">
    <source>
        <dbReference type="ARBA" id="ARBA00022884"/>
    </source>
</evidence>
<dbReference type="Pfam" id="PF13083">
    <property type="entry name" value="KH_KhpA-B"/>
    <property type="match status" value="1"/>
</dbReference>
<keyword evidence="3" id="KW-0133">Cell shape</keyword>
<dbReference type="PANTHER" id="PTHR34654">
    <property type="entry name" value="UPF0109 PROTEIN SCO5592"/>
    <property type="match status" value="1"/>
</dbReference>
<dbReference type="Gene3D" id="3.30.300.20">
    <property type="match status" value="1"/>
</dbReference>
<protein>
    <recommendedName>
        <fullName evidence="3">RNA-binding protein KhpA</fullName>
    </recommendedName>
    <alternativeName>
        <fullName evidence="3">KH-domain protein A</fullName>
    </alternativeName>
</protein>
<dbReference type="InterPro" id="IPR020627">
    <property type="entry name" value="KhpA"/>
</dbReference>
<comment type="subunit">
    <text evidence="3">Forms a complex with KhpB.</text>
</comment>
<evidence type="ECO:0000256" key="1">
    <source>
        <dbReference type="ARBA" id="ARBA00022490"/>
    </source>
</evidence>
<dbReference type="RefSeq" id="WP_012993148.1">
    <property type="nucleotide sequence ID" value="NZ_NBZD01000001.1"/>
</dbReference>
<dbReference type="Proteomes" id="UP000236394">
    <property type="component" value="Unassembled WGS sequence"/>
</dbReference>
<name>A0A2J8B5B4_9FIRM</name>
<dbReference type="GO" id="GO:0005737">
    <property type="term" value="C:cytoplasm"/>
    <property type="evidence" value="ECO:0007669"/>
    <property type="project" value="UniProtKB-SubCell"/>
</dbReference>
<dbReference type="GO" id="GO:0008360">
    <property type="term" value="P:regulation of cell shape"/>
    <property type="evidence" value="ECO:0007669"/>
    <property type="project" value="UniProtKB-KW"/>
</dbReference>